<dbReference type="GO" id="GO:0008033">
    <property type="term" value="P:tRNA processing"/>
    <property type="evidence" value="ECO:0007669"/>
    <property type="project" value="UniProtKB-KW"/>
</dbReference>
<dbReference type="PANTHER" id="PTHR14742:SF0">
    <property type="entry name" value="RIBONUCLEASE P PROTEIN SUBUNIT P21"/>
    <property type="match status" value="1"/>
</dbReference>
<dbReference type="GO" id="GO:0005655">
    <property type="term" value="C:nucleolar ribonuclease P complex"/>
    <property type="evidence" value="ECO:0007669"/>
    <property type="project" value="TreeGrafter"/>
</dbReference>
<sequence length="126" mass="14756">MSSKQQDQHCRISYLYQAAHYLLQHTEQAKFSRHYISTAKQVSQKSVLRLHPNIKRTICKKCNSLMVFGKSCSVRTEEPSKRKPECDRSLWVCNECGSTKRFPFSKAKRNKQKKDDRVNESEMMAP</sequence>
<evidence type="ECO:0000256" key="2">
    <source>
        <dbReference type="ARBA" id="ARBA00022723"/>
    </source>
</evidence>
<reference evidence="6 7" key="1">
    <citation type="journal article" date="2011" name="Science">
        <title>Comparative functional genomics of the fission yeasts.</title>
        <authorList>
            <person name="Rhind N."/>
            <person name="Chen Z."/>
            <person name="Yassour M."/>
            <person name="Thompson D.A."/>
            <person name="Haas B.J."/>
            <person name="Habib N."/>
            <person name="Wapinski I."/>
            <person name="Roy S."/>
            <person name="Lin M.F."/>
            <person name="Heiman D.I."/>
            <person name="Young S.K."/>
            <person name="Furuya K."/>
            <person name="Guo Y."/>
            <person name="Pidoux A."/>
            <person name="Chen H.M."/>
            <person name="Robbertse B."/>
            <person name="Goldberg J.M."/>
            <person name="Aoki K."/>
            <person name="Bayne E.H."/>
            <person name="Berlin A.M."/>
            <person name="Desjardins C.A."/>
            <person name="Dobbs E."/>
            <person name="Dukaj L."/>
            <person name="Fan L."/>
            <person name="FitzGerald M.G."/>
            <person name="French C."/>
            <person name="Gujja S."/>
            <person name="Hansen K."/>
            <person name="Keifenheim D."/>
            <person name="Levin J.Z."/>
            <person name="Mosher R.A."/>
            <person name="Mueller C.A."/>
            <person name="Pfiffner J."/>
            <person name="Priest M."/>
            <person name="Russ C."/>
            <person name="Smialowska A."/>
            <person name="Swoboda P."/>
            <person name="Sykes S.M."/>
            <person name="Vaughn M."/>
            <person name="Vengrova S."/>
            <person name="Yoder R."/>
            <person name="Zeng Q."/>
            <person name="Allshire R."/>
            <person name="Baulcombe D."/>
            <person name="Birren B.W."/>
            <person name="Brown W."/>
            <person name="Ekwall K."/>
            <person name="Kellis M."/>
            <person name="Leatherwood J."/>
            <person name="Levin H."/>
            <person name="Margalit H."/>
            <person name="Martienssen R."/>
            <person name="Nieduszynski C.A."/>
            <person name="Spatafora J.W."/>
            <person name="Friedman N."/>
            <person name="Dalgaard J.Z."/>
            <person name="Baumann P."/>
            <person name="Niki H."/>
            <person name="Regev A."/>
            <person name="Nusbaum C."/>
        </authorList>
    </citation>
    <scope>NUCLEOTIDE SEQUENCE [LARGE SCALE GENOMIC DNA]</scope>
    <source>
        <strain evidence="7">OY26 / ATCC MYA-4695 / CBS 11777 / NBRC 106824 / NRRL Y48691</strain>
    </source>
</reference>
<keyword evidence="7" id="KW-1185">Reference proteome</keyword>
<dbReference type="AlphaFoldDB" id="S9X994"/>
<dbReference type="OrthoDB" id="128536at2759"/>
<keyword evidence="3" id="KW-0862">Zinc</keyword>
<protein>
    <submittedName>
        <fullName evidence="6">RNase P subunit Rpr2</fullName>
    </submittedName>
</protein>
<organism evidence="6 7">
    <name type="scientific">Schizosaccharomyces cryophilus (strain OY26 / ATCC MYA-4695 / CBS 11777 / NBRC 106824 / NRRL Y48691)</name>
    <name type="common">Fission yeast</name>
    <dbReference type="NCBI Taxonomy" id="653667"/>
    <lineage>
        <taxon>Eukaryota</taxon>
        <taxon>Fungi</taxon>
        <taxon>Dikarya</taxon>
        <taxon>Ascomycota</taxon>
        <taxon>Taphrinomycotina</taxon>
        <taxon>Schizosaccharomycetes</taxon>
        <taxon>Schizosaccharomycetales</taxon>
        <taxon>Schizosaccharomycetaceae</taxon>
        <taxon>Schizosaccharomyces</taxon>
    </lineage>
</organism>
<dbReference type="GeneID" id="25037315"/>
<feature type="region of interest" description="Disordered" evidence="5">
    <location>
        <begin position="104"/>
        <end position="126"/>
    </location>
</feature>
<accession>S9X994</accession>
<comment type="similarity">
    <text evidence="4">Belongs to the eukaryotic/archaeal RNase P protein component 4 family.</text>
</comment>
<dbReference type="EMBL" id="KE546988">
    <property type="protein sequence ID" value="EPY53772.1"/>
    <property type="molecule type" value="Genomic_DNA"/>
</dbReference>
<dbReference type="RefSeq" id="XP_013021109.1">
    <property type="nucleotide sequence ID" value="XM_013165655.1"/>
</dbReference>
<dbReference type="STRING" id="653667.S9X994"/>
<gene>
    <name evidence="6" type="ORF">SPOG_02994</name>
</gene>
<dbReference type="PANTHER" id="PTHR14742">
    <property type="entry name" value="RIBONUCLEASE P SUBUNIT P21"/>
    <property type="match status" value="1"/>
</dbReference>
<name>S9X994_SCHCR</name>
<dbReference type="Gene3D" id="6.20.50.20">
    <property type="match status" value="1"/>
</dbReference>
<dbReference type="InterPro" id="IPR007175">
    <property type="entry name" value="Rpr2/Snm1/Rpp21"/>
</dbReference>
<evidence type="ECO:0000313" key="7">
    <source>
        <dbReference type="Proteomes" id="UP000015464"/>
    </source>
</evidence>
<dbReference type="Pfam" id="PF04032">
    <property type="entry name" value="Rpr2"/>
    <property type="match status" value="1"/>
</dbReference>
<evidence type="ECO:0000256" key="5">
    <source>
        <dbReference type="SAM" id="MobiDB-lite"/>
    </source>
</evidence>
<dbReference type="eggNOG" id="KOG4394">
    <property type="taxonomic scope" value="Eukaryota"/>
</dbReference>
<evidence type="ECO:0000313" key="6">
    <source>
        <dbReference type="EMBL" id="EPY53772.1"/>
    </source>
</evidence>
<evidence type="ECO:0000256" key="1">
    <source>
        <dbReference type="ARBA" id="ARBA00022694"/>
    </source>
</evidence>
<keyword evidence="1" id="KW-0819">tRNA processing</keyword>
<evidence type="ECO:0000256" key="4">
    <source>
        <dbReference type="ARBA" id="ARBA00038402"/>
    </source>
</evidence>
<proteinExistence type="inferred from homology"/>
<dbReference type="Proteomes" id="UP000015464">
    <property type="component" value="Unassembled WGS sequence"/>
</dbReference>
<keyword evidence="2" id="KW-0479">Metal-binding</keyword>
<dbReference type="GO" id="GO:0046872">
    <property type="term" value="F:metal ion binding"/>
    <property type="evidence" value="ECO:0007669"/>
    <property type="project" value="UniProtKB-KW"/>
</dbReference>
<dbReference type="OMA" id="DPKHLLW"/>
<evidence type="ECO:0000256" key="3">
    <source>
        <dbReference type="ARBA" id="ARBA00022833"/>
    </source>
</evidence>
<dbReference type="HOGENOM" id="CLU_079140_4_0_1"/>